<dbReference type="InterPro" id="IPR013083">
    <property type="entry name" value="Znf_RING/FYVE/PHD"/>
</dbReference>
<dbReference type="SUPFAM" id="SSF57850">
    <property type="entry name" value="RING/U-box"/>
    <property type="match status" value="1"/>
</dbReference>
<feature type="region of interest" description="Disordered" evidence="8">
    <location>
        <begin position="44"/>
        <end position="67"/>
    </location>
</feature>
<dbReference type="InterPro" id="IPR014001">
    <property type="entry name" value="Helicase_ATP-bd"/>
</dbReference>
<dbReference type="SMART" id="SM00487">
    <property type="entry name" value="DEXDc"/>
    <property type="match status" value="1"/>
</dbReference>
<organism evidence="11 12">
    <name type="scientific">Cylindrobasidium torrendii FP15055 ss-10</name>
    <dbReference type="NCBI Taxonomy" id="1314674"/>
    <lineage>
        <taxon>Eukaryota</taxon>
        <taxon>Fungi</taxon>
        <taxon>Dikarya</taxon>
        <taxon>Basidiomycota</taxon>
        <taxon>Agaricomycotina</taxon>
        <taxon>Agaricomycetes</taxon>
        <taxon>Agaricomycetidae</taxon>
        <taxon>Agaricales</taxon>
        <taxon>Marasmiineae</taxon>
        <taxon>Physalacriaceae</taxon>
        <taxon>Cylindrobasidium</taxon>
    </lineage>
</organism>
<evidence type="ECO:0000256" key="6">
    <source>
        <dbReference type="ARBA" id="ARBA00022840"/>
    </source>
</evidence>
<dbReference type="GO" id="GO:0005634">
    <property type="term" value="C:nucleus"/>
    <property type="evidence" value="ECO:0007669"/>
    <property type="project" value="TreeGrafter"/>
</dbReference>
<dbReference type="CDD" id="cd18793">
    <property type="entry name" value="SF2_C_SNF"/>
    <property type="match status" value="1"/>
</dbReference>
<dbReference type="STRING" id="1314674.A0A0D7BIB3"/>
<feature type="domain" description="RING-type" evidence="9">
    <location>
        <begin position="1235"/>
        <end position="1275"/>
    </location>
</feature>
<dbReference type="GO" id="GO:0005524">
    <property type="term" value="F:ATP binding"/>
    <property type="evidence" value="ECO:0007669"/>
    <property type="project" value="InterPro"/>
</dbReference>
<feature type="region of interest" description="Disordered" evidence="8">
    <location>
        <begin position="825"/>
        <end position="861"/>
    </location>
</feature>
<dbReference type="EMBL" id="KN880478">
    <property type="protein sequence ID" value="KIY69814.1"/>
    <property type="molecule type" value="Genomic_DNA"/>
</dbReference>
<dbReference type="GO" id="GO:0061630">
    <property type="term" value="F:ubiquitin protein ligase activity"/>
    <property type="evidence" value="ECO:0007669"/>
    <property type="project" value="TreeGrafter"/>
</dbReference>
<dbReference type="InterPro" id="IPR001841">
    <property type="entry name" value="Znf_RING"/>
</dbReference>
<dbReference type="PROSITE" id="PS51192">
    <property type="entry name" value="HELICASE_ATP_BIND_1"/>
    <property type="match status" value="1"/>
</dbReference>
<dbReference type="GO" id="GO:0016787">
    <property type="term" value="F:hydrolase activity"/>
    <property type="evidence" value="ECO:0007669"/>
    <property type="project" value="UniProtKB-KW"/>
</dbReference>
<dbReference type="Gene3D" id="3.30.40.10">
    <property type="entry name" value="Zinc/RING finger domain, C3HC4 (zinc finger)"/>
    <property type="match status" value="1"/>
</dbReference>
<dbReference type="InterPro" id="IPR001650">
    <property type="entry name" value="Helicase_C-like"/>
</dbReference>
<dbReference type="Pfam" id="PF13920">
    <property type="entry name" value="zf-C3HC4_3"/>
    <property type="match status" value="1"/>
</dbReference>
<proteinExistence type="predicted"/>
<evidence type="ECO:0000256" key="5">
    <source>
        <dbReference type="ARBA" id="ARBA00022833"/>
    </source>
</evidence>
<sequence length="1567" mass="177195">MRTSVSSHVEPIRGKPQYYWPRLDGNYRPALNLGALRQLISSHGDAPIEGKGKKRAASPSEPRPKKRMKMLNGQAAQPGLMAYPVIQDEFIIDEVDAVGALPILQHTFNIELTTATDQQGHPETHWSNDASWKTEEAEFLAALDGLKDTEIELGRFALGRLGHARGELVVFDPPSGAYICLIPPSTWKTDIGRALVDTITLAKADRTTLTTDLRLTRHATTEDDDPHLPFTLLVDITILFAPTFYDSFAPVDPKDKSVSVARQRELAQTRESLIRQLFIPKLSQAAITIPFLYSVLQPAPLLPSQAAADAIQPPSLVPQLLPFQRRTVAWLLSREGKEVTQAGKLVDRVDPTEFSFWELNETTDKFYFNRLTGGVSRSLEPEPLVHGGILAEEPGLGKTLEIIALVLLNPALPSRNPDTMSYRDEDAGVTVKGVKGTLIVTPISLAGQWMDELKRHAPTLKVLLYEGWGKVPVPINSLQVEEERERRIQANKRAKGKKDKEQLSLDIVDWAHYVNEFDVVVTTYKELRDDLNVARPIVRRPRRTGATYSNLEHPRSPLILCEWHRVVMDEVQMVGGGKVEEMVSLIPRASSFAVSGTPARSQVSDLIHVLRFLRLDHLIGNTRHWQNLVQPQNAELFANFIRTCTVRAVKATLTEELTIPQQTRFLVPIQIGPVERHIYDQALDNALTELGVDNRGVALEEDWEIDAGVLRSAVRRLRGLCTHPQVGQLQHERVGTKTKKLKTIEEVLQDVQEQNWREVMETWNAQINSKTRLAQLKQQNMDNNRRHQEALDSLLATEKDCTELIAAVEEAIEAHKKVCDEYKANKQSRRDAQGEDVDDDSDDDEDRDEDGKKSGLPKSYTTKQGALSNRLRDCRIALHRVKFLQGDIYNVLGEQYHKQEEDSYAACERLRRELLKATADDARKGMVLLKEDLKDIFENELRIPVPFLGEGGKLAQDLVDEFHEVVDDVFNPQTDLLQEWRTHLHQLLSRKLVADDGEADGQEYQRSLDDQGEAEAYLHAYTALLGDRRLALVNERTLLAAHDAKEKRKRKTKAALQAMEDEQEINGGINNDMELQPEYEVLKKELNERRTNILLALKERSMQTILVDLNAQLLKARDIRETAEKKDAAYDTIREIVQNVRTLMSDQGRTLDKLRLDLVLFRKVFNQRIQYFRQLQEISDTVAQVTWEDMTYAQAVQETEAELEELQATLKKSRATQRYVANLQDRDAASTSDECILCGDEFEHGFLTQCAHTFCEDCLKAWIVVKHGKFCPVCRVEIDPANLQKFTVSAEVKKPKVARKSGEPDPEIPVSRRKIEYNTISPDTFDAIQDYHAIGDYGEKVQTLVKHLLYLQDRERGCKSIVFSAWSDSLQILQTALSQNGIRCLKIDQKAKGLSAADRFKDDKDIHVLLLHGERENAGLNITCASRVFLLESVVQHAFEVQAIARIDRLGQRKETEVYCYYAEGTIERNILDLAARRGLSLYTKENSVGTLHVGELEEKDESKEVDLSKDKKRGGKTKALKGDFISKVDDMLAILFPHMYEETEYLVGEDAMVNEDEGPVAGPSGS</sequence>
<keyword evidence="1" id="KW-0479">Metal-binding</keyword>
<evidence type="ECO:0000313" key="11">
    <source>
        <dbReference type="EMBL" id="KIY69814.1"/>
    </source>
</evidence>
<dbReference type="PANTHER" id="PTHR45865:SF1">
    <property type="entry name" value="E3 UBIQUITIN-PROTEIN LIGASE SHPRH"/>
    <property type="match status" value="1"/>
</dbReference>
<reference evidence="11 12" key="1">
    <citation type="journal article" date="2015" name="Fungal Genet. Biol.">
        <title>Evolution of novel wood decay mechanisms in Agaricales revealed by the genome sequences of Fistulina hepatica and Cylindrobasidium torrendii.</title>
        <authorList>
            <person name="Floudas D."/>
            <person name="Held B.W."/>
            <person name="Riley R."/>
            <person name="Nagy L.G."/>
            <person name="Koehler G."/>
            <person name="Ransdell A.S."/>
            <person name="Younus H."/>
            <person name="Chow J."/>
            <person name="Chiniquy J."/>
            <person name="Lipzen A."/>
            <person name="Tritt A."/>
            <person name="Sun H."/>
            <person name="Haridas S."/>
            <person name="LaButti K."/>
            <person name="Ohm R.A."/>
            <person name="Kues U."/>
            <person name="Blanchette R.A."/>
            <person name="Grigoriev I.V."/>
            <person name="Minto R.E."/>
            <person name="Hibbett D.S."/>
        </authorList>
    </citation>
    <scope>NUCLEOTIDE SEQUENCE [LARGE SCALE GENOMIC DNA]</scope>
    <source>
        <strain evidence="11 12">FP15055 ss-10</strain>
    </source>
</reference>
<dbReference type="Proteomes" id="UP000054007">
    <property type="component" value="Unassembled WGS sequence"/>
</dbReference>
<dbReference type="InterPro" id="IPR059033">
    <property type="entry name" value="C144_05_dom"/>
</dbReference>
<dbReference type="GO" id="GO:0008270">
    <property type="term" value="F:zinc ion binding"/>
    <property type="evidence" value="ECO:0007669"/>
    <property type="project" value="UniProtKB-KW"/>
</dbReference>
<evidence type="ECO:0000313" key="12">
    <source>
        <dbReference type="Proteomes" id="UP000054007"/>
    </source>
</evidence>
<accession>A0A0D7BIB3</accession>
<evidence type="ECO:0000256" key="8">
    <source>
        <dbReference type="SAM" id="MobiDB-lite"/>
    </source>
</evidence>
<evidence type="ECO:0000259" key="10">
    <source>
        <dbReference type="PROSITE" id="PS51192"/>
    </source>
</evidence>
<dbReference type="PROSITE" id="PS00518">
    <property type="entry name" value="ZF_RING_1"/>
    <property type="match status" value="1"/>
</dbReference>
<evidence type="ECO:0000256" key="2">
    <source>
        <dbReference type="ARBA" id="ARBA00022741"/>
    </source>
</evidence>
<dbReference type="Pfam" id="PF26021">
    <property type="entry name" value="Ferritin_C144_05"/>
    <property type="match status" value="1"/>
</dbReference>
<keyword evidence="5" id="KW-0862">Zinc</keyword>
<dbReference type="OrthoDB" id="5330228at2759"/>
<evidence type="ECO:0000256" key="3">
    <source>
        <dbReference type="ARBA" id="ARBA00022771"/>
    </source>
</evidence>
<dbReference type="InterPro" id="IPR017907">
    <property type="entry name" value="Znf_RING_CS"/>
</dbReference>
<keyword evidence="6" id="KW-0067">ATP-binding</keyword>
<dbReference type="GO" id="GO:0000209">
    <property type="term" value="P:protein polyubiquitination"/>
    <property type="evidence" value="ECO:0007669"/>
    <property type="project" value="TreeGrafter"/>
</dbReference>
<feature type="compositionally biased region" description="Acidic residues" evidence="8">
    <location>
        <begin position="834"/>
        <end position="848"/>
    </location>
</feature>
<evidence type="ECO:0000259" key="9">
    <source>
        <dbReference type="PROSITE" id="PS50089"/>
    </source>
</evidence>
<keyword evidence="4" id="KW-0378">Hydrolase</keyword>
<dbReference type="Pfam" id="PF00271">
    <property type="entry name" value="Helicase_C"/>
    <property type="match status" value="1"/>
</dbReference>
<dbReference type="PANTHER" id="PTHR45865">
    <property type="entry name" value="E3 UBIQUITIN-PROTEIN LIGASE SHPRH FAMILY MEMBER"/>
    <property type="match status" value="1"/>
</dbReference>
<keyword evidence="12" id="KW-1185">Reference proteome</keyword>
<keyword evidence="3 7" id="KW-0863">Zinc-finger</keyword>
<dbReference type="Gene3D" id="3.40.50.300">
    <property type="entry name" value="P-loop containing nucleotide triphosphate hydrolases"/>
    <property type="match status" value="1"/>
</dbReference>
<dbReference type="SMART" id="SM00184">
    <property type="entry name" value="RING"/>
    <property type="match status" value="1"/>
</dbReference>
<protein>
    <recommendedName>
        <fullName evidence="13">RING-type domain-containing protein</fullName>
    </recommendedName>
</protein>
<dbReference type="InterPro" id="IPR038718">
    <property type="entry name" value="SNF2-like_sf"/>
</dbReference>
<evidence type="ECO:0000256" key="4">
    <source>
        <dbReference type="ARBA" id="ARBA00022801"/>
    </source>
</evidence>
<dbReference type="SUPFAM" id="SSF52540">
    <property type="entry name" value="P-loop containing nucleoside triphosphate hydrolases"/>
    <property type="match status" value="2"/>
</dbReference>
<dbReference type="InterPro" id="IPR000330">
    <property type="entry name" value="SNF2_N"/>
</dbReference>
<dbReference type="InterPro" id="IPR052583">
    <property type="entry name" value="ATP-helicase/E3_Ub-Ligase"/>
</dbReference>
<evidence type="ECO:0000256" key="7">
    <source>
        <dbReference type="PROSITE-ProRule" id="PRU00175"/>
    </source>
</evidence>
<dbReference type="PROSITE" id="PS50089">
    <property type="entry name" value="ZF_RING_2"/>
    <property type="match status" value="1"/>
</dbReference>
<gene>
    <name evidence="11" type="ORF">CYLTODRAFT_420375</name>
</gene>
<evidence type="ECO:0008006" key="13">
    <source>
        <dbReference type="Google" id="ProtNLM"/>
    </source>
</evidence>
<name>A0A0D7BIB3_9AGAR</name>
<keyword evidence="2" id="KW-0547">Nucleotide-binding</keyword>
<dbReference type="GO" id="GO:0006974">
    <property type="term" value="P:DNA damage response"/>
    <property type="evidence" value="ECO:0007669"/>
    <property type="project" value="TreeGrafter"/>
</dbReference>
<dbReference type="InterPro" id="IPR027417">
    <property type="entry name" value="P-loop_NTPase"/>
</dbReference>
<dbReference type="Gene3D" id="3.40.50.10810">
    <property type="entry name" value="Tandem AAA-ATPase domain"/>
    <property type="match status" value="1"/>
</dbReference>
<feature type="domain" description="Helicase ATP-binding" evidence="10">
    <location>
        <begin position="379"/>
        <end position="616"/>
    </location>
</feature>
<dbReference type="Pfam" id="PF00176">
    <property type="entry name" value="SNF2-rel_dom"/>
    <property type="match status" value="1"/>
</dbReference>
<evidence type="ECO:0000256" key="1">
    <source>
        <dbReference type="ARBA" id="ARBA00022723"/>
    </source>
</evidence>
<dbReference type="InterPro" id="IPR049730">
    <property type="entry name" value="SNF2/RAD54-like_C"/>
</dbReference>